<dbReference type="RefSeq" id="XP_019094519.1">
    <property type="nucleotide sequence ID" value="XM_019238974.1"/>
</dbReference>
<sequence length="327" mass="37525">MSHMHGREEQFTVFNDVSTVSPSLCSTISCVGMNFNDEPRLNFQVFKPLPSSDLLVRSVFHCDGLLLMDMRTKLLVSNPLLKQARWIKCGSNPEFDHPMDAYGLGYVSNGSRSCNDYKMVKFRCTEDIRAEVYDFKSDCWKVVVVVKNYIGFSGLPVSSVCLRGTPYWIGYNRYLNRTVSIQSFDFSKERFEPLFKFLHHSSIGPIQWQDSLSLGIFRGDHLSLLHEPRLKGRIHIWVMREKDWSKLMTVAIPQLHKFPKYPSYFIENNGKLVLSVRHFVTRAISIYVVGENQECQKFECYSSMEPSIGGSGCYYVPSLLLVPGFSS</sequence>
<dbReference type="InterPro" id="IPR050796">
    <property type="entry name" value="SCF_F-box_component"/>
</dbReference>
<dbReference type="PROSITE" id="PS51257">
    <property type="entry name" value="PROKAR_LIPOPROTEIN"/>
    <property type="match status" value="1"/>
</dbReference>
<dbReference type="NCBIfam" id="TIGR01640">
    <property type="entry name" value="F_box_assoc_1"/>
    <property type="match status" value="1"/>
</dbReference>
<evidence type="ECO:0000259" key="1">
    <source>
        <dbReference type="Pfam" id="PF07734"/>
    </source>
</evidence>
<keyword evidence="2" id="KW-1185">Reference proteome</keyword>
<dbReference type="InterPro" id="IPR017451">
    <property type="entry name" value="F-box-assoc_interact_dom"/>
</dbReference>
<dbReference type="Proteomes" id="UP000694864">
    <property type="component" value="Chromosome 17"/>
</dbReference>
<accession>A0ABM1R681</accession>
<feature type="domain" description="F-box associated beta-propeller type 1" evidence="1">
    <location>
        <begin position="32"/>
        <end position="320"/>
    </location>
</feature>
<organism evidence="2 3">
    <name type="scientific">Camelina sativa</name>
    <name type="common">False flax</name>
    <name type="synonym">Myagrum sativum</name>
    <dbReference type="NCBI Taxonomy" id="90675"/>
    <lineage>
        <taxon>Eukaryota</taxon>
        <taxon>Viridiplantae</taxon>
        <taxon>Streptophyta</taxon>
        <taxon>Embryophyta</taxon>
        <taxon>Tracheophyta</taxon>
        <taxon>Spermatophyta</taxon>
        <taxon>Magnoliopsida</taxon>
        <taxon>eudicotyledons</taxon>
        <taxon>Gunneridae</taxon>
        <taxon>Pentapetalae</taxon>
        <taxon>rosids</taxon>
        <taxon>malvids</taxon>
        <taxon>Brassicales</taxon>
        <taxon>Brassicaceae</taxon>
        <taxon>Camelineae</taxon>
        <taxon>Camelina</taxon>
    </lineage>
</organism>
<dbReference type="PANTHER" id="PTHR31672:SF13">
    <property type="entry name" value="F-BOX PROTEIN CPR30-LIKE"/>
    <property type="match status" value="1"/>
</dbReference>
<dbReference type="Pfam" id="PF07734">
    <property type="entry name" value="FBA_1"/>
    <property type="match status" value="1"/>
</dbReference>
<protein>
    <submittedName>
        <fullName evidence="3">F-box/LRR-repeat/kelch-repeat protein At1g11620</fullName>
    </submittedName>
</protein>
<name>A0ABM1R681_CAMSA</name>
<dbReference type="GeneID" id="104759694"/>
<dbReference type="InterPro" id="IPR006527">
    <property type="entry name" value="F-box-assoc_dom_typ1"/>
</dbReference>
<proteinExistence type="predicted"/>
<reference evidence="3" key="2">
    <citation type="submission" date="2025-08" db="UniProtKB">
        <authorList>
            <consortium name="RefSeq"/>
        </authorList>
    </citation>
    <scope>IDENTIFICATION</scope>
    <source>
        <tissue evidence="3">Leaf</tissue>
    </source>
</reference>
<gene>
    <name evidence="3" type="primary">LOC104759694</name>
</gene>
<reference evidence="2" key="1">
    <citation type="journal article" date="2014" name="Nat. Commun.">
        <title>The emerging biofuel crop Camelina sativa retains a highly undifferentiated hexaploid genome structure.</title>
        <authorList>
            <person name="Kagale S."/>
            <person name="Koh C."/>
            <person name="Nixon J."/>
            <person name="Bollina V."/>
            <person name="Clarke W.E."/>
            <person name="Tuteja R."/>
            <person name="Spillane C."/>
            <person name="Robinson S.J."/>
            <person name="Links M.G."/>
            <person name="Clarke C."/>
            <person name="Higgins E.E."/>
            <person name="Huebert T."/>
            <person name="Sharpe A.G."/>
            <person name="Parkin I.A."/>
        </authorList>
    </citation>
    <scope>NUCLEOTIDE SEQUENCE [LARGE SCALE GENOMIC DNA]</scope>
    <source>
        <strain evidence="2">cv. DH55</strain>
    </source>
</reference>
<evidence type="ECO:0000313" key="3">
    <source>
        <dbReference type="RefSeq" id="XP_019094519.1"/>
    </source>
</evidence>
<evidence type="ECO:0000313" key="2">
    <source>
        <dbReference type="Proteomes" id="UP000694864"/>
    </source>
</evidence>
<dbReference type="PANTHER" id="PTHR31672">
    <property type="entry name" value="BNACNNG10540D PROTEIN"/>
    <property type="match status" value="1"/>
</dbReference>